<keyword evidence="3" id="KW-1185">Reference proteome</keyword>
<keyword evidence="1" id="KW-1133">Transmembrane helix</keyword>
<dbReference type="SUPFAM" id="SSF55961">
    <property type="entry name" value="Bet v1-like"/>
    <property type="match status" value="1"/>
</dbReference>
<feature type="transmembrane region" description="Helical" evidence="1">
    <location>
        <begin position="61"/>
        <end position="78"/>
    </location>
</feature>
<sequence length="314" mass="33736">MLEHMRSRQHPYPEPANLPPPLFATRRSGMGPRRLAAVLGALVCAAGGYRFLHAFGLERTTLFFLGLPALMAAAVVLVGPVAGSAWTAAVAVTFGLVVAGPLFNVGVVSLLLAAPLFYLVAVGFAVACGSRRGRVVTVLLLVALGLEGFAYTLPRSTAVVVSHTVNGTPEQVEQALAVPPHFSARRPAVLRLGFPRPVVERGGGLAVGDLRTVEFSPHSPLGLGVQRGPRALRLRVEDHTARRVLFRVVEDTALDEWSDLRGAEVTWQPLTPGQTRVTWRLDYGRGFDPSWYFGPVQSYGAQQAARYLADSFAP</sequence>
<feature type="transmembrane region" description="Helical" evidence="1">
    <location>
        <begin position="85"/>
        <end position="103"/>
    </location>
</feature>
<gene>
    <name evidence="2" type="ORF">GCM10012280_30250</name>
</gene>
<feature type="transmembrane region" description="Helical" evidence="1">
    <location>
        <begin position="35"/>
        <end position="55"/>
    </location>
</feature>
<evidence type="ECO:0000313" key="2">
    <source>
        <dbReference type="EMBL" id="GGO88742.1"/>
    </source>
</evidence>
<feature type="transmembrane region" description="Helical" evidence="1">
    <location>
        <begin position="135"/>
        <end position="153"/>
    </location>
</feature>
<dbReference type="RefSeq" id="WP_189132189.1">
    <property type="nucleotide sequence ID" value="NZ_BMMS01000012.1"/>
</dbReference>
<accession>A0A917ZPF2</accession>
<name>A0A917ZPF2_9ACTN</name>
<dbReference type="Proteomes" id="UP000641932">
    <property type="component" value="Unassembled WGS sequence"/>
</dbReference>
<reference evidence="2" key="1">
    <citation type="journal article" date="2014" name="Int. J. Syst. Evol. Microbiol.">
        <title>Complete genome sequence of Corynebacterium casei LMG S-19264T (=DSM 44701T), isolated from a smear-ripened cheese.</title>
        <authorList>
            <consortium name="US DOE Joint Genome Institute (JGI-PGF)"/>
            <person name="Walter F."/>
            <person name="Albersmeier A."/>
            <person name="Kalinowski J."/>
            <person name="Ruckert C."/>
        </authorList>
    </citation>
    <scope>NUCLEOTIDE SEQUENCE</scope>
    <source>
        <strain evidence="2">CGMCC 4.7201</strain>
    </source>
</reference>
<reference evidence="2" key="2">
    <citation type="submission" date="2020-09" db="EMBL/GenBank/DDBJ databases">
        <authorList>
            <person name="Sun Q."/>
            <person name="Zhou Y."/>
        </authorList>
    </citation>
    <scope>NUCLEOTIDE SEQUENCE</scope>
    <source>
        <strain evidence="2">CGMCC 4.7201</strain>
    </source>
</reference>
<organism evidence="2 3">
    <name type="scientific">Wenjunlia tyrosinilytica</name>
    <dbReference type="NCBI Taxonomy" id="1544741"/>
    <lineage>
        <taxon>Bacteria</taxon>
        <taxon>Bacillati</taxon>
        <taxon>Actinomycetota</taxon>
        <taxon>Actinomycetes</taxon>
        <taxon>Kitasatosporales</taxon>
        <taxon>Streptomycetaceae</taxon>
        <taxon>Wenjunlia</taxon>
    </lineage>
</organism>
<evidence type="ECO:0000313" key="3">
    <source>
        <dbReference type="Proteomes" id="UP000641932"/>
    </source>
</evidence>
<comment type="caution">
    <text evidence="2">The sequence shown here is derived from an EMBL/GenBank/DDBJ whole genome shotgun (WGS) entry which is preliminary data.</text>
</comment>
<feature type="transmembrane region" description="Helical" evidence="1">
    <location>
        <begin position="109"/>
        <end position="128"/>
    </location>
</feature>
<dbReference type="AlphaFoldDB" id="A0A917ZPF2"/>
<keyword evidence="1" id="KW-0472">Membrane</keyword>
<dbReference type="EMBL" id="BMMS01000012">
    <property type="protein sequence ID" value="GGO88742.1"/>
    <property type="molecule type" value="Genomic_DNA"/>
</dbReference>
<evidence type="ECO:0000256" key="1">
    <source>
        <dbReference type="SAM" id="Phobius"/>
    </source>
</evidence>
<keyword evidence="1" id="KW-0812">Transmembrane</keyword>
<protein>
    <submittedName>
        <fullName evidence="2">Uncharacterized protein</fullName>
    </submittedName>
</protein>
<proteinExistence type="predicted"/>